<keyword evidence="2" id="KW-1133">Transmembrane helix</keyword>
<feature type="transmembrane region" description="Helical" evidence="2">
    <location>
        <begin position="78"/>
        <end position="102"/>
    </location>
</feature>
<gene>
    <name evidence="3" type="ORF">Vlu01_32970</name>
</gene>
<feature type="transmembrane region" description="Helical" evidence="2">
    <location>
        <begin position="108"/>
        <end position="126"/>
    </location>
</feature>
<sequence length="164" mass="16635">MRIGQASGFRLDSAGAKGSDDMADRMSGGPGAASPETPVTELVQRAAEQMTRLVRDELTLARAEMAAKGRRAGSGAGMLGGGAMLGLYAGGTLVAAVVLVLGAFMPDALAALIVGVVLLVAAAIAARRGKQQVTEAMPATPSATRDSVRADAETIRNAASRRRS</sequence>
<dbReference type="Proteomes" id="UP000643165">
    <property type="component" value="Unassembled WGS sequence"/>
</dbReference>
<reference evidence="3 4" key="1">
    <citation type="submission" date="2021-01" db="EMBL/GenBank/DDBJ databases">
        <title>Whole genome shotgun sequence of Verrucosispora lutea NBRC 106530.</title>
        <authorList>
            <person name="Komaki H."/>
            <person name="Tamura T."/>
        </authorList>
    </citation>
    <scope>NUCLEOTIDE SEQUENCE [LARGE SCALE GENOMIC DNA]</scope>
    <source>
        <strain evidence="3 4">NBRC 106530</strain>
    </source>
</reference>
<evidence type="ECO:0000313" key="3">
    <source>
        <dbReference type="EMBL" id="GIJ22673.1"/>
    </source>
</evidence>
<feature type="region of interest" description="Disordered" evidence="1">
    <location>
        <begin position="131"/>
        <end position="164"/>
    </location>
</feature>
<keyword evidence="4" id="KW-1185">Reference proteome</keyword>
<comment type="caution">
    <text evidence="3">The sequence shown here is derived from an EMBL/GenBank/DDBJ whole genome shotgun (WGS) entry which is preliminary data.</text>
</comment>
<evidence type="ECO:0000256" key="2">
    <source>
        <dbReference type="SAM" id="Phobius"/>
    </source>
</evidence>
<feature type="region of interest" description="Disordered" evidence="1">
    <location>
        <begin position="1"/>
        <end position="38"/>
    </location>
</feature>
<protein>
    <submittedName>
        <fullName evidence="3">Membrane protein</fullName>
    </submittedName>
</protein>
<dbReference type="EMBL" id="BOPB01000016">
    <property type="protein sequence ID" value="GIJ22673.1"/>
    <property type="molecule type" value="Genomic_DNA"/>
</dbReference>
<evidence type="ECO:0000313" key="4">
    <source>
        <dbReference type="Proteomes" id="UP000643165"/>
    </source>
</evidence>
<accession>A0ABQ4IXN6</accession>
<dbReference type="Pfam" id="PF07332">
    <property type="entry name" value="Phage_holin_3_6"/>
    <property type="match status" value="1"/>
</dbReference>
<name>A0ABQ4IXN6_9ACTN</name>
<keyword evidence="2" id="KW-0472">Membrane</keyword>
<proteinExistence type="predicted"/>
<dbReference type="InterPro" id="IPR009937">
    <property type="entry name" value="Phage_holin_3_6"/>
</dbReference>
<keyword evidence="2" id="KW-0812">Transmembrane</keyword>
<organism evidence="3 4">
    <name type="scientific">Micromonospora lutea</name>
    <dbReference type="NCBI Taxonomy" id="419825"/>
    <lineage>
        <taxon>Bacteria</taxon>
        <taxon>Bacillati</taxon>
        <taxon>Actinomycetota</taxon>
        <taxon>Actinomycetes</taxon>
        <taxon>Micromonosporales</taxon>
        <taxon>Micromonosporaceae</taxon>
        <taxon>Micromonospora</taxon>
    </lineage>
</organism>
<evidence type="ECO:0000256" key="1">
    <source>
        <dbReference type="SAM" id="MobiDB-lite"/>
    </source>
</evidence>